<keyword evidence="7 11" id="KW-0472">Membrane</keyword>
<dbReference type="InterPro" id="IPR039357">
    <property type="entry name" value="SRD5A/TECR"/>
</dbReference>
<comment type="similarity">
    <text evidence="3 11">Belongs to the steroid 5-alpha reductase family.</text>
</comment>
<sequence length="266" mass="29685">MASFSDEPLFSSAVLSLYALALLTVLSLLFLSAPYGRHARPGWGPSIPPAAAWFLMESPTLWLTLLLLPHGRHRSHPLALAILFPFLLHYLHRTLLYPLRLLRNPTRTTTSPGFPLSVAAMAFSFNVFNAYVQARSVSHYAEYPPPAEVPWWVWARVAAGTAVLLWGMAVNVRSDLALLRLKREAGGAYRVPRGGWFELVCCPNYMGEAVEWLGWAAAAATPAALGFSLYTCANLVPRAAQHRRWYREKFGSDYPATRKAIIPYIF</sequence>
<evidence type="ECO:0000256" key="2">
    <source>
        <dbReference type="ARBA" id="ARBA00004972"/>
    </source>
</evidence>
<dbReference type="Pfam" id="PF02544">
    <property type="entry name" value="Steroid_dh"/>
    <property type="match status" value="1"/>
</dbReference>
<dbReference type="EMBL" id="NMUH01009230">
    <property type="protein sequence ID" value="MQM19812.1"/>
    <property type="molecule type" value="Genomic_DNA"/>
</dbReference>
<evidence type="ECO:0000256" key="9">
    <source>
        <dbReference type="ARBA" id="ARBA00048164"/>
    </source>
</evidence>
<feature type="domain" description="3-oxo-5-alpha-steroid 4-dehydrogenase C-terminal" evidence="12">
    <location>
        <begin position="114"/>
        <end position="266"/>
    </location>
</feature>
<organism evidence="13 14">
    <name type="scientific">Colocasia esculenta</name>
    <name type="common">Wild taro</name>
    <name type="synonym">Arum esculentum</name>
    <dbReference type="NCBI Taxonomy" id="4460"/>
    <lineage>
        <taxon>Eukaryota</taxon>
        <taxon>Viridiplantae</taxon>
        <taxon>Streptophyta</taxon>
        <taxon>Embryophyta</taxon>
        <taxon>Tracheophyta</taxon>
        <taxon>Spermatophyta</taxon>
        <taxon>Magnoliopsida</taxon>
        <taxon>Liliopsida</taxon>
        <taxon>Araceae</taxon>
        <taxon>Aroideae</taxon>
        <taxon>Colocasieae</taxon>
        <taxon>Colocasia</taxon>
    </lineage>
</organism>
<keyword evidence="14" id="KW-1185">Reference proteome</keyword>
<evidence type="ECO:0000256" key="6">
    <source>
        <dbReference type="ARBA" id="ARBA00023002"/>
    </source>
</evidence>
<dbReference type="PROSITE" id="PS50244">
    <property type="entry name" value="S5A_REDUCTASE"/>
    <property type="match status" value="1"/>
</dbReference>
<dbReference type="Gene3D" id="1.20.120.1630">
    <property type="match status" value="1"/>
</dbReference>
<comment type="pathway">
    <text evidence="10">Steroid biosynthesis.</text>
</comment>
<keyword evidence="11" id="KW-0752">Steroid biosynthesis</keyword>
<evidence type="ECO:0000256" key="11">
    <source>
        <dbReference type="PIRNR" id="PIRNR015596"/>
    </source>
</evidence>
<comment type="caution">
    <text evidence="13">The sequence shown here is derived from an EMBL/GenBank/DDBJ whole genome shotgun (WGS) entry which is preliminary data.</text>
</comment>
<evidence type="ECO:0000256" key="7">
    <source>
        <dbReference type="ARBA" id="ARBA00023136"/>
    </source>
</evidence>
<keyword evidence="11" id="KW-0443">Lipid metabolism</keyword>
<dbReference type="GO" id="GO:0047751">
    <property type="term" value="F:3-oxo-5-alpha-steroid 4-dehydrogenase (NADP+) activity"/>
    <property type="evidence" value="ECO:0007669"/>
    <property type="project" value="UniProtKB-EC"/>
</dbReference>
<evidence type="ECO:0000256" key="5">
    <source>
        <dbReference type="ARBA" id="ARBA00022989"/>
    </source>
</evidence>
<gene>
    <name evidence="13" type="ORF">Taro_052825</name>
</gene>
<reference evidence="13" key="1">
    <citation type="submission" date="2017-07" db="EMBL/GenBank/DDBJ databases">
        <title>Taro Niue Genome Assembly and Annotation.</title>
        <authorList>
            <person name="Atibalentja N."/>
            <person name="Keating K."/>
            <person name="Fields C.J."/>
        </authorList>
    </citation>
    <scope>NUCLEOTIDE SEQUENCE</scope>
    <source>
        <strain evidence="13">Niue_2</strain>
        <tissue evidence="13">Leaf</tissue>
    </source>
</reference>
<dbReference type="PIRSF" id="PIRSF015596">
    <property type="entry name" value="5_alpha-SR2"/>
    <property type="match status" value="1"/>
</dbReference>
<evidence type="ECO:0000259" key="12">
    <source>
        <dbReference type="Pfam" id="PF02544"/>
    </source>
</evidence>
<comment type="pathway">
    <text evidence="2">Hormone biosynthesis.</text>
</comment>
<feature type="transmembrane region" description="Helical" evidence="11">
    <location>
        <begin position="51"/>
        <end position="69"/>
    </location>
</feature>
<keyword evidence="5 11" id="KW-1133">Transmembrane helix</keyword>
<feature type="transmembrane region" description="Helical" evidence="11">
    <location>
        <begin position="113"/>
        <end position="131"/>
    </location>
</feature>
<keyword evidence="6" id="KW-0560">Oxidoreductase</keyword>
<comment type="catalytic activity">
    <reaction evidence="9 11">
        <text>a 3-oxo-5alpha-steroid + NADP(+) = a 3-oxo-Delta(4)-steroid + NADPH + H(+)</text>
        <dbReference type="Rhea" id="RHEA:54384"/>
        <dbReference type="ChEBI" id="CHEBI:13601"/>
        <dbReference type="ChEBI" id="CHEBI:15378"/>
        <dbReference type="ChEBI" id="CHEBI:47909"/>
        <dbReference type="ChEBI" id="CHEBI:57783"/>
        <dbReference type="ChEBI" id="CHEBI:58349"/>
        <dbReference type="EC" id="1.3.1.22"/>
    </reaction>
</comment>
<evidence type="ECO:0000256" key="10">
    <source>
        <dbReference type="ARBA" id="ARBA00060577"/>
    </source>
</evidence>
<feature type="transmembrane region" description="Helical" evidence="11">
    <location>
        <begin position="12"/>
        <end position="31"/>
    </location>
</feature>
<keyword evidence="4 11" id="KW-0812">Transmembrane</keyword>
<dbReference type="FunFam" id="1.20.120.1630:FF:000002">
    <property type="entry name" value="Steroid 5 alpha-reductase 1"/>
    <property type="match status" value="1"/>
</dbReference>
<evidence type="ECO:0000256" key="1">
    <source>
        <dbReference type="ARBA" id="ARBA00004141"/>
    </source>
</evidence>
<dbReference type="UniPathway" id="UPA00381"/>
<comment type="subcellular location">
    <subcellularLocation>
        <location evidence="1">Membrane</location>
        <topology evidence="1">Multi-pass membrane protein</topology>
    </subcellularLocation>
</comment>
<dbReference type="InterPro" id="IPR001104">
    <property type="entry name" value="3-oxo-5_a-steroid_4-DH_C"/>
</dbReference>
<name>A0A843XKS3_COLES</name>
<protein>
    <recommendedName>
        <fullName evidence="11">Steroid 5-alpha-reductase DET2</fullName>
        <ecNumber evidence="11">1.3.1.22</ecNumber>
    </recommendedName>
</protein>
<dbReference type="InterPro" id="IPR016636">
    <property type="entry name" value="3-oxo-5-alpha-steroid_4-DH"/>
</dbReference>
<feature type="transmembrane region" description="Helical" evidence="11">
    <location>
        <begin position="151"/>
        <end position="172"/>
    </location>
</feature>
<keyword evidence="11" id="KW-1069">Brassinosteroid biosynthesis</keyword>
<dbReference type="OrthoDB" id="5788137at2759"/>
<evidence type="ECO:0000256" key="8">
    <source>
        <dbReference type="ARBA" id="ARBA00037910"/>
    </source>
</evidence>
<dbReference type="GO" id="GO:0016132">
    <property type="term" value="P:brassinosteroid biosynthetic process"/>
    <property type="evidence" value="ECO:0007669"/>
    <property type="project" value="UniProtKB-UniPathway"/>
</dbReference>
<dbReference type="GO" id="GO:0016020">
    <property type="term" value="C:membrane"/>
    <property type="evidence" value="ECO:0007669"/>
    <property type="project" value="UniProtKB-SubCell"/>
</dbReference>
<dbReference type="AlphaFoldDB" id="A0A843XKS3"/>
<evidence type="ECO:0000256" key="4">
    <source>
        <dbReference type="ARBA" id="ARBA00022692"/>
    </source>
</evidence>
<dbReference type="EC" id="1.3.1.22" evidence="11"/>
<feature type="transmembrane region" description="Helical" evidence="11">
    <location>
        <begin position="75"/>
        <end position="92"/>
    </location>
</feature>
<evidence type="ECO:0000256" key="3">
    <source>
        <dbReference type="ARBA" id="ARBA00007742"/>
    </source>
</evidence>
<comment type="function">
    <text evidence="11">Involved in a reduction step in the biosynthesis of the plant steroid, brassinolide.</text>
</comment>
<dbReference type="Proteomes" id="UP000652761">
    <property type="component" value="Unassembled WGS sequence"/>
</dbReference>
<dbReference type="PANTHER" id="PTHR10556">
    <property type="entry name" value="3-OXO-5-ALPHA-STEROID 4-DEHYDROGENASE"/>
    <property type="match status" value="1"/>
</dbReference>
<proteinExistence type="inferred from homology"/>
<dbReference type="SMR" id="A0A843XKS3"/>
<keyword evidence="11" id="KW-0444">Lipid biosynthesis</keyword>
<dbReference type="PANTHER" id="PTHR10556:SF43">
    <property type="entry name" value="STEROID 5-ALPHA-REDUCTASE DET2"/>
    <property type="match status" value="1"/>
</dbReference>
<comment type="pathway">
    <text evidence="8 11">Plant hormone biosynthesis; brassinosteroid biosynthesis.</text>
</comment>
<accession>A0A843XKS3</accession>
<evidence type="ECO:0000313" key="13">
    <source>
        <dbReference type="EMBL" id="MQM19812.1"/>
    </source>
</evidence>
<evidence type="ECO:0000313" key="14">
    <source>
        <dbReference type="Proteomes" id="UP000652761"/>
    </source>
</evidence>